<dbReference type="NCBIfam" id="TIGR00631">
    <property type="entry name" value="uvrb"/>
    <property type="match status" value="1"/>
</dbReference>
<evidence type="ECO:0000313" key="20">
    <source>
        <dbReference type="EMBL" id="QCT95004.1"/>
    </source>
</evidence>
<reference evidence="20 22" key="2">
    <citation type="submission" date="2019-05" db="EMBL/GenBank/DDBJ databases">
        <title>A comparative analysis of the Nautiliaceae.</title>
        <authorList>
            <person name="Grosche A."/>
            <person name="Smedile F."/>
            <person name="Vetriani C."/>
        </authorList>
    </citation>
    <scope>NUCLEOTIDE SEQUENCE [LARGE SCALE GENOMIC DNA]</scope>
    <source>
        <strain evidence="20 22">TB-2</strain>
    </source>
</reference>
<dbReference type="InterPro" id="IPR006935">
    <property type="entry name" value="Helicase/UvrB_N"/>
</dbReference>
<dbReference type="GO" id="GO:0003677">
    <property type="term" value="F:DNA binding"/>
    <property type="evidence" value="ECO:0007669"/>
    <property type="project" value="UniProtKB-UniRule"/>
</dbReference>
<dbReference type="HAMAP" id="MF_00204">
    <property type="entry name" value="UvrB"/>
    <property type="match status" value="1"/>
</dbReference>
<evidence type="ECO:0000259" key="18">
    <source>
        <dbReference type="PROSITE" id="PS51194"/>
    </source>
</evidence>
<dbReference type="EMBL" id="ABCJ01000001">
    <property type="protein sequence ID" value="EDM24360.1"/>
    <property type="molecule type" value="Genomic_DNA"/>
</dbReference>
<keyword evidence="3 13" id="KW-0963">Cytoplasm</keyword>
<dbReference type="PROSITE" id="PS51194">
    <property type="entry name" value="HELICASE_CTER"/>
    <property type="match status" value="1"/>
</dbReference>
<dbReference type="GO" id="GO:0006289">
    <property type="term" value="P:nucleotide-excision repair"/>
    <property type="evidence" value="ECO:0007669"/>
    <property type="project" value="UniProtKB-UniRule"/>
</dbReference>
<dbReference type="Pfam" id="PF12344">
    <property type="entry name" value="UvrB"/>
    <property type="match status" value="1"/>
</dbReference>
<dbReference type="RefSeq" id="WP_007473218.1">
    <property type="nucleotide sequence ID" value="NZ_ABCJ01000001.1"/>
</dbReference>
<dbReference type="Pfam" id="PF17757">
    <property type="entry name" value="UvrB_inter"/>
    <property type="match status" value="1"/>
</dbReference>
<comment type="domain">
    <text evidence="13">The beta-hairpin motif is involved in DNA binding.</text>
</comment>
<dbReference type="PANTHER" id="PTHR24029:SF0">
    <property type="entry name" value="UVRABC SYSTEM PROTEIN B"/>
    <property type="match status" value="1"/>
</dbReference>
<evidence type="ECO:0000259" key="17">
    <source>
        <dbReference type="PROSITE" id="PS51192"/>
    </source>
</evidence>
<evidence type="ECO:0000313" key="21">
    <source>
        <dbReference type="Proteomes" id="UP000003288"/>
    </source>
</evidence>
<evidence type="ECO:0000256" key="8">
    <source>
        <dbReference type="ARBA" id="ARBA00022881"/>
    </source>
</evidence>
<evidence type="ECO:0000256" key="12">
    <source>
        <dbReference type="ARBA" id="ARBA00029504"/>
    </source>
</evidence>
<keyword evidence="9 13" id="KW-0234">DNA repair</keyword>
<evidence type="ECO:0000256" key="15">
    <source>
        <dbReference type="SAM" id="Coils"/>
    </source>
</evidence>
<evidence type="ECO:0000256" key="5">
    <source>
        <dbReference type="ARBA" id="ARBA00022763"/>
    </source>
</evidence>
<dbReference type="InterPro" id="IPR036876">
    <property type="entry name" value="UVR_dom_sf"/>
</dbReference>
<keyword evidence="5 13" id="KW-0227">DNA damage</keyword>
<dbReference type="PROSITE" id="PS51192">
    <property type="entry name" value="HELICASE_ATP_BIND_1"/>
    <property type="match status" value="1"/>
</dbReference>
<keyword evidence="8 13" id="KW-0267">Excision nuclease</keyword>
<dbReference type="InterPro" id="IPR001943">
    <property type="entry name" value="UVR_dom"/>
</dbReference>
<comment type="subcellular location">
    <subcellularLocation>
        <location evidence="1 13 14">Cytoplasm</location>
    </subcellularLocation>
</comment>
<keyword evidence="7 13" id="KW-0067">ATP-binding</keyword>
<keyword evidence="15" id="KW-0175">Coiled coil</keyword>
<dbReference type="Proteomes" id="UP000306825">
    <property type="component" value="Chromosome"/>
</dbReference>
<dbReference type="Pfam" id="PF04851">
    <property type="entry name" value="ResIII"/>
    <property type="match status" value="1"/>
</dbReference>
<feature type="domain" description="Helicase C-terminal" evidence="18">
    <location>
        <begin position="430"/>
        <end position="592"/>
    </location>
</feature>
<keyword evidence="10 13" id="KW-0742">SOS response</keyword>
<dbReference type="SMART" id="SM00487">
    <property type="entry name" value="DEXDc"/>
    <property type="match status" value="1"/>
</dbReference>
<dbReference type="InterPro" id="IPR024759">
    <property type="entry name" value="UvrB_YAD/RRR_dom"/>
</dbReference>
<keyword evidence="22" id="KW-1185">Reference proteome</keyword>
<keyword evidence="4 13" id="KW-0547">Nucleotide-binding</keyword>
<dbReference type="GO" id="GO:0005737">
    <property type="term" value="C:cytoplasm"/>
    <property type="evidence" value="ECO:0007669"/>
    <property type="project" value="UniProtKB-SubCell"/>
</dbReference>
<dbReference type="AlphaFoldDB" id="A0AAI9AIW5"/>
<dbReference type="Gene3D" id="3.40.50.300">
    <property type="entry name" value="P-loop containing nucleotide triphosphate hydrolases"/>
    <property type="match status" value="3"/>
</dbReference>
<evidence type="ECO:0000256" key="10">
    <source>
        <dbReference type="ARBA" id="ARBA00023236"/>
    </source>
</evidence>
<evidence type="ECO:0000313" key="19">
    <source>
        <dbReference type="EMBL" id="EDM24360.1"/>
    </source>
</evidence>
<dbReference type="EMBL" id="CP040463">
    <property type="protein sequence ID" value="QCT95004.1"/>
    <property type="molecule type" value="Genomic_DNA"/>
</dbReference>
<protein>
    <recommendedName>
        <fullName evidence="12 13">UvrABC system protein B</fullName>
        <shortName evidence="13">Protein UvrB</shortName>
    </recommendedName>
    <alternativeName>
        <fullName evidence="13">Excinuclease ABC subunit B</fullName>
    </alternativeName>
</protein>
<proteinExistence type="inferred from homology"/>
<dbReference type="InterPro" id="IPR041471">
    <property type="entry name" value="UvrB_inter"/>
</dbReference>
<evidence type="ECO:0000259" key="16">
    <source>
        <dbReference type="PROSITE" id="PS50151"/>
    </source>
</evidence>
<feature type="binding site" evidence="13">
    <location>
        <begin position="36"/>
        <end position="43"/>
    </location>
    <ligand>
        <name>ATP</name>
        <dbReference type="ChEBI" id="CHEBI:30616"/>
    </ligand>
</feature>
<dbReference type="InterPro" id="IPR014001">
    <property type="entry name" value="Helicase_ATP-bd"/>
</dbReference>
<comment type="similarity">
    <text evidence="2 13 14">Belongs to the UvrB family.</text>
</comment>
<dbReference type="Pfam" id="PF02151">
    <property type="entry name" value="UVR"/>
    <property type="match status" value="1"/>
</dbReference>
<dbReference type="SMART" id="SM00490">
    <property type="entry name" value="HELICc"/>
    <property type="match status" value="1"/>
</dbReference>
<name>A0AAI9AIW5_9BACT</name>
<accession>A0AAI9AIW5</accession>
<dbReference type="Pfam" id="PF00271">
    <property type="entry name" value="Helicase_C"/>
    <property type="match status" value="1"/>
</dbReference>
<dbReference type="PROSITE" id="PS50151">
    <property type="entry name" value="UVR"/>
    <property type="match status" value="1"/>
</dbReference>
<feature type="domain" description="UVR" evidence="16">
    <location>
        <begin position="640"/>
        <end position="675"/>
    </location>
</feature>
<evidence type="ECO:0000256" key="1">
    <source>
        <dbReference type="ARBA" id="ARBA00004496"/>
    </source>
</evidence>
<dbReference type="GO" id="GO:0005524">
    <property type="term" value="F:ATP binding"/>
    <property type="evidence" value="ECO:0007669"/>
    <property type="project" value="UniProtKB-UniRule"/>
</dbReference>
<dbReference type="GO" id="GO:0009381">
    <property type="term" value="F:excinuclease ABC activity"/>
    <property type="evidence" value="ECO:0007669"/>
    <property type="project" value="UniProtKB-UniRule"/>
</dbReference>
<evidence type="ECO:0000256" key="4">
    <source>
        <dbReference type="ARBA" id="ARBA00022741"/>
    </source>
</evidence>
<dbReference type="InterPro" id="IPR004807">
    <property type="entry name" value="UvrB"/>
</dbReference>
<evidence type="ECO:0000313" key="22">
    <source>
        <dbReference type="Proteomes" id="UP000306825"/>
    </source>
</evidence>
<evidence type="ECO:0000256" key="11">
    <source>
        <dbReference type="ARBA" id="ARBA00026033"/>
    </source>
</evidence>
<dbReference type="InterPro" id="IPR001650">
    <property type="entry name" value="Helicase_C-like"/>
</dbReference>
<feature type="short sequence motif" description="Beta-hairpin" evidence="13">
    <location>
        <begin position="89"/>
        <end position="112"/>
    </location>
</feature>
<dbReference type="Gene3D" id="4.10.860.10">
    <property type="entry name" value="UVR domain"/>
    <property type="match status" value="1"/>
</dbReference>
<comment type="subunit">
    <text evidence="11 13 14">Forms a heterotetramer with UvrA during the search for lesions. Interacts with UvrC in an incision complex.</text>
</comment>
<gene>
    <name evidence="13 20" type="primary">uvrB</name>
    <name evidence="19" type="ORF">CMTB2_02553</name>
    <name evidence="20" type="ORF">FE773_07320</name>
</gene>
<dbReference type="GO" id="GO:0009432">
    <property type="term" value="P:SOS response"/>
    <property type="evidence" value="ECO:0007669"/>
    <property type="project" value="UniProtKB-UniRule"/>
</dbReference>
<evidence type="ECO:0000256" key="9">
    <source>
        <dbReference type="ARBA" id="ARBA00023204"/>
    </source>
</evidence>
<dbReference type="PANTHER" id="PTHR24029">
    <property type="entry name" value="UVRABC SYSTEM PROTEIN B"/>
    <property type="match status" value="1"/>
</dbReference>
<dbReference type="GO" id="GO:0009380">
    <property type="term" value="C:excinuclease repair complex"/>
    <property type="evidence" value="ECO:0007669"/>
    <property type="project" value="InterPro"/>
</dbReference>
<sequence>MFKLNSTYKPTGDQPKAIEKLTNCIKKGSRYNTLIGVTGSGKTFTMANIIEKLQIPTLILTHNKTLAAQLYSEFKEFFPQNHVEYFISYYDYYQPEAYLPRQDLFIEKDSSINAELERLRVSATASLLEYDDVIVVASVSALYGLGNPLEYKKMVAKIAVGDEINQRDFMLRLLSMGYTRNDKYFERGNFRVNGEVIDIFPTYFEDDVIRVEFFGDEIDRIYTIDYITNEKIQDIKEITIYAANQFIVGANRLAEAINSIEKELLHRLREFEAQGKIIEYQRLKQRTEFDLEMLETTGTCKGIENYARHLTGKKPGETPYSLLDYFEIKGKPYLVIVDESHVSLPQFRGMYNGDRARKEVLVEYGFRLPSALDNRPYKFDEFINKAPHYLFVSATPGEFELEISTCIAEQIIRPTGLLDPVVELYPSKDQVATLYDKAKEVISKGERVLVTTLTKKMAEELQKYYLELGLKVKYMHSDIDVVERNEIIRGLRSGEFDMLIGINLLREGLDLPEVSLVAILDADKEGFLRSETSLIQTMGRAARNVNGRVLMFADKITDPIIIDDNLEDLEKIKDKITKSMYNAIKTTIQRRIKQKEYNKLHNITPKSTIRKLDKSLKEEGYEAISKELKNKNKIPPREKKEILKKLKQQMQEAAKNLEFEKAAMLRDKIKELKEMR</sequence>
<organism evidence="19 21">
    <name type="scientific">Caminibacter mediatlanticus TB-2</name>
    <dbReference type="NCBI Taxonomy" id="391592"/>
    <lineage>
        <taxon>Bacteria</taxon>
        <taxon>Pseudomonadati</taxon>
        <taxon>Campylobacterota</taxon>
        <taxon>Epsilonproteobacteria</taxon>
        <taxon>Nautiliales</taxon>
        <taxon>Nautiliaceae</taxon>
        <taxon>Caminibacter</taxon>
    </lineage>
</organism>
<dbReference type="Proteomes" id="UP000003288">
    <property type="component" value="Unassembled WGS sequence"/>
</dbReference>
<dbReference type="InterPro" id="IPR027417">
    <property type="entry name" value="P-loop_NTPase"/>
</dbReference>
<evidence type="ECO:0000256" key="14">
    <source>
        <dbReference type="RuleBase" id="RU003587"/>
    </source>
</evidence>
<reference evidence="19 21" key="1">
    <citation type="journal article" date="2011" name="Stand. Genomic Sci.">
        <title>Draft genome sequence of Caminibacter mediatlanticus strain TB-2, an epsilonproteobacterium isolated from a deep-sea hydrothermal vent.</title>
        <authorList>
            <person name="Giovannelli D."/>
            <person name="Ferriera S."/>
            <person name="Johnson J."/>
            <person name="Kravitz S."/>
            <person name="Perez-Rodriguez I."/>
            <person name="Ricci J."/>
            <person name="O'Brien C."/>
            <person name="Voordeckers J.W."/>
            <person name="Bini E."/>
            <person name="Vetriani C."/>
        </authorList>
    </citation>
    <scope>NUCLEOTIDE SEQUENCE [LARGE SCALE GENOMIC DNA]</scope>
    <source>
        <strain evidence="19 21">TB-2</strain>
    </source>
</reference>
<dbReference type="GO" id="GO:0016887">
    <property type="term" value="F:ATP hydrolysis activity"/>
    <property type="evidence" value="ECO:0007669"/>
    <property type="project" value="InterPro"/>
</dbReference>
<comment type="function">
    <text evidence="13">The UvrABC repair system catalyzes the recognition and processing of DNA lesions. A damage recognition complex composed of 2 UvrA and 2 UvrB subunits scans DNA for abnormalities. Upon binding of the UvrA(2)B(2) complex to a putative damaged site, the DNA wraps around one UvrB monomer. DNA wrap is dependent on ATP binding by UvrB and probably causes local melting of the DNA helix, facilitating insertion of UvrB beta-hairpin between the DNA strands. Then UvrB probes one DNA strand for the presence of a lesion. If a lesion is found the UvrA subunits dissociate and the UvrB-DNA preincision complex is formed. This complex is subsequently bound by UvrC and the second UvrB is released. If no lesion is found, the DNA wraps around the other UvrB subunit that will check the other stand for damage.</text>
</comment>
<evidence type="ECO:0000256" key="3">
    <source>
        <dbReference type="ARBA" id="ARBA00022490"/>
    </source>
</evidence>
<evidence type="ECO:0000256" key="7">
    <source>
        <dbReference type="ARBA" id="ARBA00022840"/>
    </source>
</evidence>
<dbReference type="SUPFAM" id="SSF52540">
    <property type="entry name" value="P-loop containing nucleoside triphosphate hydrolases"/>
    <property type="match status" value="2"/>
</dbReference>
<evidence type="ECO:0000256" key="6">
    <source>
        <dbReference type="ARBA" id="ARBA00022769"/>
    </source>
</evidence>
<evidence type="ECO:0000256" key="13">
    <source>
        <dbReference type="HAMAP-Rule" id="MF_00204"/>
    </source>
</evidence>
<dbReference type="NCBIfam" id="NF003673">
    <property type="entry name" value="PRK05298.1"/>
    <property type="match status" value="1"/>
</dbReference>
<evidence type="ECO:0000256" key="2">
    <source>
        <dbReference type="ARBA" id="ARBA00008533"/>
    </source>
</evidence>
<dbReference type="SUPFAM" id="SSF46600">
    <property type="entry name" value="C-terminal UvrC-binding domain of UvrB"/>
    <property type="match status" value="1"/>
</dbReference>
<keyword evidence="6 13" id="KW-0228">DNA excision</keyword>
<feature type="coiled-coil region" evidence="15">
    <location>
        <begin position="640"/>
        <end position="667"/>
    </location>
</feature>
<dbReference type="CDD" id="cd17916">
    <property type="entry name" value="DEXHc_UvrB"/>
    <property type="match status" value="1"/>
</dbReference>
<feature type="domain" description="Helicase ATP-binding" evidence="17">
    <location>
        <begin position="23"/>
        <end position="198"/>
    </location>
</feature>